<evidence type="ECO:0000256" key="1">
    <source>
        <dbReference type="SAM" id="MobiDB-lite"/>
    </source>
</evidence>
<feature type="compositionally biased region" description="Polar residues" evidence="1">
    <location>
        <begin position="222"/>
        <end position="248"/>
    </location>
</feature>
<name>A0AAE0HUP5_9PEZI</name>
<reference evidence="2" key="2">
    <citation type="submission" date="2023-06" db="EMBL/GenBank/DDBJ databases">
        <authorList>
            <consortium name="Lawrence Berkeley National Laboratory"/>
            <person name="Haridas S."/>
            <person name="Hensen N."/>
            <person name="Bonometti L."/>
            <person name="Westerberg I."/>
            <person name="Brannstrom I.O."/>
            <person name="Guillou S."/>
            <person name="Cros-Aarteil S."/>
            <person name="Calhoun S."/>
            <person name="Kuo A."/>
            <person name="Mondo S."/>
            <person name="Pangilinan J."/>
            <person name="Riley R."/>
            <person name="Labutti K."/>
            <person name="Andreopoulos B."/>
            <person name="Lipzen A."/>
            <person name="Chen C."/>
            <person name="Yanf M."/>
            <person name="Daum C."/>
            <person name="Ng V."/>
            <person name="Clum A."/>
            <person name="Steindorff A."/>
            <person name="Ohm R."/>
            <person name="Martin F."/>
            <person name="Silar P."/>
            <person name="Natvig D."/>
            <person name="Lalanne C."/>
            <person name="Gautier V."/>
            <person name="Ament-Velasquez S.L."/>
            <person name="Kruys A."/>
            <person name="Hutchinson M.I."/>
            <person name="Powell A.J."/>
            <person name="Barry K."/>
            <person name="Miller A.N."/>
            <person name="Grigoriev I.V."/>
            <person name="Debuchy R."/>
            <person name="Gladieux P."/>
            <person name="Thoren M.H."/>
            <person name="Johannesson H."/>
        </authorList>
    </citation>
    <scope>NUCLEOTIDE SEQUENCE</scope>
    <source>
        <strain evidence="2">CBS 118394</strain>
    </source>
</reference>
<reference evidence="2" key="1">
    <citation type="journal article" date="2023" name="Mol. Phylogenet. Evol.">
        <title>Genome-scale phylogeny and comparative genomics of the fungal order Sordariales.</title>
        <authorList>
            <person name="Hensen N."/>
            <person name="Bonometti L."/>
            <person name="Westerberg I."/>
            <person name="Brannstrom I.O."/>
            <person name="Guillou S."/>
            <person name="Cros-Aarteil S."/>
            <person name="Calhoun S."/>
            <person name="Haridas S."/>
            <person name="Kuo A."/>
            <person name="Mondo S."/>
            <person name="Pangilinan J."/>
            <person name="Riley R."/>
            <person name="LaButti K."/>
            <person name="Andreopoulos B."/>
            <person name="Lipzen A."/>
            <person name="Chen C."/>
            <person name="Yan M."/>
            <person name="Daum C."/>
            <person name="Ng V."/>
            <person name="Clum A."/>
            <person name="Steindorff A."/>
            <person name="Ohm R.A."/>
            <person name="Martin F."/>
            <person name="Silar P."/>
            <person name="Natvig D.O."/>
            <person name="Lalanne C."/>
            <person name="Gautier V."/>
            <person name="Ament-Velasquez S.L."/>
            <person name="Kruys A."/>
            <person name="Hutchinson M.I."/>
            <person name="Powell A.J."/>
            <person name="Barry K."/>
            <person name="Miller A.N."/>
            <person name="Grigoriev I.V."/>
            <person name="Debuchy R."/>
            <person name="Gladieux P."/>
            <person name="Hiltunen Thoren M."/>
            <person name="Johannesson H."/>
        </authorList>
    </citation>
    <scope>NUCLEOTIDE SEQUENCE</scope>
    <source>
        <strain evidence="2">CBS 118394</strain>
    </source>
</reference>
<feature type="region of interest" description="Disordered" evidence="1">
    <location>
        <begin position="80"/>
        <end position="120"/>
    </location>
</feature>
<protein>
    <submittedName>
        <fullName evidence="2">Uncharacterized protein</fullName>
    </submittedName>
</protein>
<comment type="caution">
    <text evidence="2">The sequence shown here is derived from an EMBL/GenBank/DDBJ whole genome shotgun (WGS) entry which is preliminary data.</text>
</comment>
<dbReference type="AlphaFoldDB" id="A0AAE0HUP5"/>
<feature type="region of interest" description="Disordered" evidence="1">
    <location>
        <begin position="211"/>
        <end position="276"/>
    </location>
</feature>
<organism evidence="2 3">
    <name type="scientific">Apodospora peruviana</name>
    <dbReference type="NCBI Taxonomy" id="516989"/>
    <lineage>
        <taxon>Eukaryota</taxon>
        <taxon>Fungi</taxon>
        <taxon>Dikarya</taxon>
        <taxon>Ascomycota</taxon>
        <taxon>Pezizomycotina</taxon>
        <taxon>Sordariomycetes</taxon>
        <taxon>Sordariomycetidae</taxon>
        <taxon>Sordariales</taxon>
        <taxon>Lasiosphaeriaceae</taxon>
        <taxon>Apodospora</taxon>
    </lineage>
</organism>
<evidence type="ECO:0000313" key="3">
    <source>
        <dbReference type="Proteomes" id="UP001283341"/>
    </source>
</evidence>
<gene>
    <name evidence="2" type="ORF">B0H66DRAFT_632324</name>
</gene>
<dbReference type="Proteomes" id="UP001283341">
    <property type="component" value="Unassembled WGS sequence"/>
</dbReference>
<proteinExistence type="predicted"/>
<dbReference type="EMBL" id="JAUEDM010000008">
    <property type="protein sequence ID" value="KAK3313240.1"/>
    <property type="molecule type" value="Genomic_DNA"/>
</dbReference>
<evidence type="ECO:0000313" key="2">
    <source>
        <dbReference type="EMBL" id="KAK3313240.1"/>
    </source>
</evidence>
<accession>A0AAE0HUP5</accession>
<sequence>MCFKIVEYCPSCQKPTGEVGEYDCEMGRCSENNIKIILMALVDQDAMVINQDPARRDKGKSVASDGADADDVVYARGHVADTGGVNDEGDTPLGSSKLSKAKSRALERKSTPQTPDQARSRSIVYSEDIGEADKSRIARLVKGIRARFAAIPPIDPKDLGVSRPATRWFREEDELLWFLRVDLNFPFKQIQESYITGRTVAAIEHRHMFQRRGRVKGYPPQSVFQKSSAGKSEQNVSQKNTPENNASEKNALEENCPDQGKGNPPRQDQGEFPQQG</sequence>
<keyword evidence="3" id="KW-1185">Reference proteome</keyword>